<dbReference type="Pfam" id="PF07593">
    <property type="entry name" value="UnbV_ASPIC"/>
    <property type="match status" value="1"/>
</dbReference>
<dbReference type="SUPFAM" id="SSF69318">
    <property type="entry name" value="Integrin alpha N-terminal domain"/>
    <property type="match status" value="3"/>
</dbReference>
<name>A0ABX0QIX3_9BACT</name>
<dbReference type="InterPro" id="IPR013517">
    <property type="entry name" value="FG-GAP"/>
</dbReference>
<dbReference type="PANTHER" id="PTHR16026:SF0">
    <property type="entry name" value="CARTILAGE ACIDIC PROTEIN 1"/>
    <property type="match status" value="1"/>
</dbReference>
<organism evidence="3 4">
    <name type="scientific">Fibrivirga algicola</name>
    <dbReference type="NCBI Taxonomy" id="2950420"/>
    <lineage>
        <taxon>Bacteria</taxon>
        <taxon>Pseudomonadati</taxon>
        <taxon>Bacteroidota</taxon>
        <taxon>Cytophagia</taxon>
        <taxon>Cytophagales</taxon>
        <taxon>Spirosomataceae</taxon>
        <taxon>Fibrivirga</taxon>
    </lineage>
</organism>
<dbReference type="PANTHER" id="PTHR16026">
    <property type="entry name" value="CARTILAGE ACIDIC PROTEIN 1"/>
    <property type="match status" value="1"/>
</dbReference>
<keyword evidence="4" id="KW-1185">Reference proteome</keyword>
<evidence type="ECO:0000259" key="2">
    <source>
        <dbReference type="Pfam" id="PF07593"/>
    </source>
</evidence>
<dbReference type="Pfam" id="PF13517">
    <property type="entry name" value="FG-GAP_3"/>
    <property type="match status" value="4"/>
</dbReference>
<dbReference type="EMBL" id="WAEL01000006">
    <property type="protein sequence ID" value="NID12012.1"/>
    <property type="molecule type" value="Genomic_DNA"/>
</dbReference>
<sequence length="1145" mass="125592">MKPAVLLLIICTCLSCQNESTLFEKTDPAQTGLSFANMLQETEQENILAFEYFYNGAGVAAGDLNNDGRVDLYFTGNQVPNKLFLNQGDTTTSATAAPLKFTDITEKAGVAGRVGGWKTGVTLADVNADGWLDIYVCYSGMRPDSLRRNQLFINNHNGPNNVPTFTERAAEYGLADSGYSVQANFFDYDLDGDLDCFLINHNLKNYQRKEAAVMRAERDNNAGDKLFKNLTSERSSEQAGDSTRLNSAWGASLFVDVSEQEGIKGNPLGFGLGVSVTDANGDGWPDVYVANDFVEDDYLYINQRGKNAAGAAFRDELRERIGHTSYSAMGVDIADVNNDALPDIFTLDMLPEDNARQKLLIWPDNWQVYQAQLNNGFWHQNMRNMLQINQQTSSGSGHFAEVGQLAGVAATDWSWGALLADFDLDGRKDLFVSNGLGRDLTNADFTKYLSDQEQMQRGTSMLDQLKQMPSTPTKNYIFRNVSGLQPDSIAFQNRQKEWGFDENTRSNGCAYADLDNDGDLDLVTNNLNEPARMYRNTQRDQQEGHFLKIKLKGSASNPFGVGATVTVSQGGNQLQTQENYPTRGYLSASHDALLFGLPDGGKTVTVQVRWPDGQIDNVPGPGPDQTLIVTHRPGQRSMGDGQQVRYPEATLLQAVSTPAGYTHAIAPVNDFERQLMLPMQYSYSGPRLAVGDVNGDGLPDAYVCGTPEKPGTLLLGRSNGSAEVGQEANNPFTPGTLLQPSGTAPRKNADAVLADFNGDKRPDLFVVNGGYNLSDLTVLPDQLWLNEAGKLVPAALPDDKINGSCVTVIDVDRDGDLDLFVGGYVRPNRFPLLEESRLLINDGRAHFTPKSLGQLGLVTDATATDVDHDGWPDLVVVGEWMPVTVLVNKHDRSFTTSPIQSLSGWWNRIEKADLDGDGDDDLIVGNIGQNTQFRATSAEPASLVYEDFDQNGVLDCFMTYYIQGKPYPAHTRDEIGDQVTSLRRTFQTYASYSTATLDQFFDPSVLERAQKREINETRTLVLENRNGELVPHSLPASAQYAPVCAILADDLDHDGKKDLVLMGNNSKLRLRLGKVDANHGLVLRNKGAFQFETVPMTKTGLFVNGDIRDIKRVGTFVLIGQCDGPLRAFRMESFAGKSSAKATGN</sequence>
<evidence type="ECO:0000313" key="3">
    <source>
        <dbReference type="EMBL" id="NID12012.1"/>
    </source>
</evidence>
<protein>
    <submittedName>
        <fullName evidence="3">VCBS repeat-containing protein</fullName>
    </submittedName>
</protein>
<evidence type="ECO:0000256" key="1">
    <source>
        <dbReference type="ARBA" id="ARBA00022729"/>
    </source>
</evidence>
<dbReference type="Proteomes" id="UP000606008">
    <property type="component" value="Unassembled WGS sequence"/>
</dbReference>
<dbReference type="InterPro" id="IPR011519">
    <property type="entry name" value="UnbV_ASPIC"/>
</dbReference>
<reference evidence="4" key="2">
    <citation type="submission" date="2023-07" db="EMBL/GenBank/DDBJ databases">
        <authorList>
            <person name="Jung D.-H."/>
        </authorList>
    </citation>
    <scope>NUCLEOTIDE SEQUENCE [LARGE SCALE GENOMIC DNA]</scope>
    <source>
        <strain evidence="4">JA-25</strain>
    </source>
</reference>
<proteinExistence type="predicted"/>
<keyword evidence="1" id="KW-0732">Signal</keyword>
<dbReference type="InterPro" id="IPR027039">
    <property type="entry name" value="Crtac1"/>
</dbReference>
<dbReference type="InterPro" id="IPR028994">
    <property type="entry name" value="Integrin_alpha_N"/>
</dbReference>
<accession>A0ABX0QIX3</accession>
<evidence type="ECO:0000313" key="4">
    <source>
        <dbReference type="Proteomes" id="UP000606008"/>
    </source>
</evidence>
<dbReference type="RefSeq" id="WP_166692887.1">
    <property type="nucleotide sequence ID" value="NZ_WAEL01000006.1"/>
</dbReference>
<reference evidence="4" key="1">
    <citation type="submission" date="2019-09" db="EMBL/GenBank/DDBJ databases">
        <authorList>
            <person name="Jung D.-H."/>
        </authorList>
    </citation>
    <scope>NUCLEOTIDE SEQUENCE [LARGE SCALE GENOMIC DNA]</scope>
    <source>
        <strain evidence="4">JA-25</strain>
    </source>
</reference>
<feature type="domain" description="ASPIC/UnbV" evidence="2">
    <location>
        <begin position="560"/>
        <end position="627"/>
    </location>
</feature>
<comment type="caution">
    <text evidence="3">The sequence shown here is derived from an EMBL/GenBank/DDBJ whole genome shotgun (WGS) entry which is preliminary data.</text>
</comment>
<gene>
    <name evidence="3" type="ORF">F7231_17705</name>
</gene>
<dbReference type="Gene3D" id="2.130.10.130">
    <property type="entry name" value="Integrin alpha, N-terminal"/>
    <property type="match status" value="4"/>
</dbReference>